<dbReference type="EMBL" id="WJQU01000002">
    <property type="protein sequence ID" value="KAJ6642607.1"/>
    <property type="molecule type" value="Genomic_DNA"/>
</dbReference>
<protein>
    <submittedName>
        <fullName evidence="2">Uncharacterized protein</fullName>
    </submittedName>
</protein>
<evidence type="ECO:0000313" key="3">
    <source>
        <dbReference type="Proteomes" id="UP001151699"/>
    </source>
</evidence>
<name>A0A9Q0N2W5_9DIPT</name>
<organism evidence="2 3">
    <name type="scientific">Pseudolycoriella hygida</name>
    <dbReference type="NCBI Taxonomy" id="35572"/>
    <lineage>
        <taxon>Eukaryota</taxon>
        <taxon>Metazoa</taxon>
        <taxon>Ecdysozoa</taxon>
        <taxon>Arthropoda</taxon>
        <taxon>Hexapoda</taxon>
        <taxon>Insecta</taxon>
        <taxon>Pterygota</taxon>
        <taxon>Neoptera</taxon>
        <taxon>Endopterygota</taxon>
        <taxon>Diptera</taxon>
        <taxon>Nematocera</taxon>
        <taxon>Sciaroidea</taxon>
        <taxon>Sciaridae</taxon>
        <taxon>Pseudolycoriella</taxon>
    </lineage>
</organism>
<proteinExistence type="predicted"/>
<comment type="caution">
    <text evidence="2">The sequence shown here is derived from an EMBL/GenBank/DDBJ whole genome shotgun (WGS) entry which is preliminary data.</text>
</comment>
<feature type="region of interest" description="Disordered" evidence="1">
    <location>
        <begin position="1"/>
        <end position="25"/>
    </location>
</feature>
<dbReference type="AlphaFoldDB" id="A0A9Q0N2W5"/>
<sequence length="171" mass="18143">MPTADIAGSDQTPGTAVRSPPSDPQWRPLTNQFLIMKVDTAVEKAWCDIDDDDLALVKAADQVELSCAAVAAIEDLAGACGIDSLLEHTTASYYEEMGQMLDDSYTSPQPLVADTSLEVLPVGDVVYGTTKVPCFEEGVSTSSSDEMVAVLAMLDPHSNMNTRIVAGTSIE</sequence>
<feature type="non-terminal residue" evidence="2">
    <location>
        <position position="171"/>
    </location>
</feature>
<keyword evidence="3" id="KW-1185">Reference proteome</keyword>
<evidence type="ECO:0000313" key="2">
    <source>
        <dbReference type="EMBL" id="KAJ6642607.1"/>
    </source>
</evidence>
<dbReference type="Proteomes" id="UP001151699">
    <property type="component" value="Chromosome B"/>
</dbReference>
<reference evidence="2" key="1">
    <citation type="submission" date="2022-07" db="EMBL/GenBank/DDBJ databases">
        <authorList>
            <person name="Trinca V."/>
            <person name="Uliana J.V.C."/>
            <person name="Torres T.T."/>
            <person name="Ward R.J."/>
            <person name="Monesi N."/>
        </authorList>
    </citation>
    <scope>NUCLEOTIDE SEQUENCE</scope>
    <source>
        <strain evidence="2">HSMRA1968</strain>
        <tissue evidence="2">Whole embryos</tissue>
    </source>
</reference>
<accession>A0A9Q0N2W5</accession>
<gene>
    <name evidence="2" type="ORF">Bhyg_07560</name>
</gene>
<evidence type="ECO:0000256" key="1">
    <source>
        <dbReference type="SAM" id="MobiDB-lite"/>
    </source>
</evidence>